<dbReference type="SUPFAM" id="SSF57667">
    <property type="entry name" value="beta-beta-alpha zinc fingers"/>
    <property type="match status" value="1"/>
</dbReference>
<dbReference type="PROSITE" id="PS00028">
    <property type="entry name" value="ZINC_FINGER_C2H2_1"/>
    <property type="match status" value="1"/>
</dbReference>
<evidence type="ECO:0000256" key="3">
    <source>
        <dbReference type="ARBA" id="ARBA00022490"/>
    </source>
</evidence>
<dbReference type="InterPro" id="IPR036236">
    <property type="entry name" value="Znf_C2H2_sf"/>
</dbReference>
<accession>A0A9W4SWI4</accession>
<comment type="subcellular location">
    <subcellularLocation>
        <location evidence="2">Cytoplasm</location>
    </subcellularLocation>
    <subcellularLocation>
        <location evidence="1">Nucleus</location>
    </subcellularLocation>
</comment>
<dbReference type="InterPro" id="IPR013087">
    <property type="entry name" value="Znf_C2H2_type"/>
</dbReference>
<keyword evidence="7" id="KW-0862">Zinc</keyword>
<evidence type="ECO:0000256" key="6">
    <source>
        <dbReference type="ARBA" id="ARBA00022771"/>
    </source>
</evidence>
<proteinExistence type="inferred from homology"/>
<dbReference type="GO" id="GO:0005634">
    <property type="term" value="C:nucleus"/>
    <property type="evidence" value="ECO:0007669"/>
    <property type="project" value="UniProtKB-SubCell"/>
</dbReference>
<organism evidence="12 13">
    <name type="scientific">Funneliformis geosporum</name>
    <dbReference type="NCBI Taxonomy" id="1117311"/>
    <lineage>
        <taxon>Eukaryota</taxon>
        <taxon>Fungi</taxon>
        <taxon>Fungi incertae sedis</taxon>
        <taxon>Mucoromycota</taxon>
        <taxon>Glomeromycotina</taxon>
        <taxon>Glomeromycetes</taxon>
        <taxon>Glomerales</taxon>
        <taxon>Glomeraceae</taxon>
        <taxon>Funneliformis</taxon>
    </lineage>
</organism>
<evidence type="ECO:0000259" key="11">
    <source>
        <dbReference type="PROSITE" id="PS50157"/>
    </source>
</evidence>
<dbReference type="Pfam" id="PF12171">
    <property type="entry name" value="zf-C2H2_jaz"/>
    <property type="match status" value="1"/>
</dbReference>
<sequence>MGRVGRKRTHKGIRDQYRKYRTRNYAKDLDQIHEDLKKVKEHGDEILKNQEWNEDLPGLGQFYCIPCARHFINSEASNEHQRGKNHKKRRLFIFTMDRYSTDFSTIYLLLYIRVKLLKEIPYTQAEAESAVGYSTEHSREKSISTIINSN</sequence>
<keyword evidence="13" id="KW-1185">Reference proteome</keyword>
<comment type="caution">
    <text evidence="12">The sequence shown here is derived from an EMBL/GenBank/DDBJ whole genome shotgun (WGS) entry which is preliminary data.</text>
</comment>
<dbReference type="GO" id="GO:0005737">
    <property type="term" value="C:cytoplasm"/>
    <property type="evidence" value="ECO:0007669"/>
    <property type="project" value="UniProtKB-SubCell"/>
</dbReference>
<evidence type="ECO:0000256" key="4">
    <source>
        <dbReference type="ARBA" id="ARBA00022517"/>
    </source>
</evidence>
<evidence type="ECO:0000256" key="9">
    <source>
        <dbReference type="ARBA" id="ARBA00038064"/>
    </source>
</evidence>
<dbReference type="EMBL" id="CAMKVN010003234">
    <property type="protein sequence ID" value="CAI2184123.1"/>
    <property type="molecule type" value="Genomic_DNA"/>
</dbReference>
<reference evidence="12" key="1">
    <citation type="submission" date="2022-08" db="EMBL/GenBank/DDBJ databases">
        <authorList>
            <person name="Kallberg Y."/>
            <person name="Tangrot J."/>
            <person name="Rosling A."/>
        </authorList>
    </citation>
    <scope>NUCLEOTIDE SEQUENCE</scope>
    <source>
        <strain evidence="12">Wild A</strain>
    </source>
</reference>
<dbReference type="InterPro" id="IPR022755">
    <property type="entry name" value="Znf_C2H2_jaz"/>
</dbReference>
<evidence type="ECO:0000313" key="13">
    <source>
        <dbReference type="Proteomes" id="UP001153678"/>
    </source>
</evidence>
<keyword evidence="3" id="KW-0963">Cytoplasm</keyword>
<keyword evidence="8" id="KW-0539">Nucleus</keyword>
<keyword evidence="4" id="KW-0690">Ribosome biogenesis</keyword>
<dbReference type="GO" id="GO:0008270">
    <property type="term" value="F:zinc ion binding"/>
    <property type="evidence" value="ECO:0007669"/>
    <property type="project" value="UniProtKB-KW"/>
</dbReference>
<dbReference type="OrthoDB" id="24683at2759"/>
<dbReference type="GO" id="GO:0042254">
    <property type="term" value="P:ribosome biogenesis"/>
    <property type="evidence" value="ECO:0007669"/>
    <property type="project" value="UniProtKB-KW"/>
</dbReference>
<evidence type="ECO:0000256" key="1">
    <source>
        <dbReference type="ARBA" id="ARBA00004123"/>
    </source>
</evidence>
<evidence type="ECO:0000256" key="2">
    <source>
        <dbReference type="ARBA" id="ARBA00004496"/>
    </source>
</evidence>
<dbReference type="PROSITE" id="PS50157">
    <property type="entry name" value="ZINC_FINGER_C2H2_2"/>
    <property type="match status" value="1"/>
</dbReference>
<dbReference type="PANTHER" id="PTHR46095">
    <property type="entry name" value="ZINC FINGER PROTEIN 593"/>
    <property type="match status" value="1"/>
</dbReference>
<dbReference type="Gene3D" id="3.30.160.60">
    <property type="entry name" value="Classic Zinc Finger"/>
    <property type="match status" value="1"/>
</dbReference>
<keyword evidence="5" id="KW-0479">Metal-binding</keyword>
<evidence type="ECO:0000256" key="5">
    <source>
        <dbReference type="ARBA" id="ARBA00022723"/>
    </source>
</evidence>
<gene>
    <name evidence="12" type="ORF">FWILDA_LOCUS11423</name>
</gene>
<comment type="similarity">
    <text evidence="9">Belongs to the ZNF593/BUD20 C2H2-type zinc-finger protein family.</text>
</comment>
<evidence type="ECO:0000256" key="7">
    <source>
        <dbReference type="ARBA" id="ARBA00022833"/>
    </source>
</evidence>
<evidence type="ECO:0000313" key="12">
    <source>
        <dbReference type="EMBL" id="CAI2184123.1"/>
    </source>
</evidence>
<feature type="domain" description="C2H2-type" evidence="11">
    <location>
        <begin position="62"/>
        <end position="91"/>
    </location>
</feature>
<name>A0A9W4SWI4_9GLOM</name>
<evidence type="ECO:0000256" key="10">
    <source>
        <dbReference type="PROSITE-ProRule" id="PRU00042"/>
    </source>
</evidence>
<evidence type="ECO:0000256" key="8">
    <source>
        <dbReference type="ARBA" id="ARBA00023242"/>
    </source>
</evidence>
<keyword evidence="6 10" id="KW-0863">Zinc-finger</keyword>
<dbReference type="AlphaFoldDB" id="A0A9W4SWI4"/>
<protein>
    <submittedName>
        <fullName evidence="12">18692_t:CDS:1</fullName>
    </submittedName>
</protein>
<dbReference type="InterPro" id="IPR051879">
    <property type="entry name" value="C2H2-ZF_Maturation_Protein"/>
</dbReference>
<dbReference type="Proteomes" id="UP001153678">
    <property type="component" value="Unassembled WGS sequence"/>
</dbReference>
<dbReference type="PANTHER" id="PTHR46095:SF1">
    <property type="entry name" value="ZINC FINGER PROTEIN 593"/>
    <property type="match status" value="1"/>
</dbReference>